<reference evidence="2 3" key="1">
    <citation type="journal article" date="2020" name="ISME J.">
        <title>Comparative genomics reveals insights into cyanobacterial evolution and habitat adaptation.</title>
        <authorList>
            <person name="Chen M.Y."/>
            <person name="Teng W.K."/>
            <person name="Zhao L."/>
            <person name="Hu C.X."/>
            <person name="Zhou Y.K."/>
            <person name="Han B.P."/>
            <person name="Song L.R."/>
            <person name="Shu W.S."/>
        </authorList>
    </citation>
    <scope>NUCLEOTIDE SEQUENCE [LARGE SCALE GENOMIC DNA]</scope>
    <source>
        <strain evidence="2 3">FACHB-723</strain>
    </source>
</reference>
<dbReference type="Proteomes" id="UP000642094">
    <property type="component" value="Unassembled WGS sequence"/>
</dbReference>
<organism evidence="2 3">
    <name type="scientific">Pseudanabaena mucicola FACHB-723</name>
    <dbReference type="NCBI Taxonomy" id="2692860"/>
    <lineage>
        <taxon>Bacteria</taxon>
        <taxon>Bacillati</taxon>
        <taxon>Cyanobacteriota</taxon>
        <taxon>Cyanophyceae</taxon>
        <taxon>Pseudanabaenales</taxon>
        <taxon>Pseudanabaenaceae</taxon>
        <taxon>Pseudanabaena</taxon>
    </lineage>
</organism>
<comment type="caution">
    <text evidence="2">The sequence shown here is derived from an EMBL/GenBank/DDBJ whole genome shotgun (WGS) entry which is preliminary data.</text>
</comment>
<protein>
    <submittedName>
        <fullName evidence="2">Exopolysaccharide biosynthesis protein</fullName>
    </submittedName>
</protein>
<keyword evidence="1" id="KW-0472">Membrane</keyword>
<gene>
    <name evidence="2" type="ORF">H6F41_02515</name>
</gene>
<dbReference type="EMBL" id="JACJQB010000002">
    <property type="protein sequence ID" value="MBD2187015.1"/>
    <property type="molecule type" value="Genomic_DNA"/>
</dbReference>
<evidence type="ECO:0000256" key="1">
    <source>
        <dbReference type="SAM" id="Phobius"/>
    </source>
</evidence>
<feature type="transmembrane region" description="Helical" evidence="1">
    <location>
        <begin position="59"/>
        <end position="78"/>
    </location>
</feature>
<evidence type="ECO:0000313" key="3">
    <source>
        <dbReference type="Proteomes" id="UP000642094"/>
    </source>
</evidence>
<feature type="transmembrane region" description="Helical" evidence="1">
    <location>
        <begin position="123"/>
        <end position="143"/>
    </location>
</feature>
<name>A0ABR7ZTH3_9CYAN</name>
<keyword evidence="1" id="KW-1133">Transmembrane helix</keyword>
<sequence>MAQLSQDLHNFFIEEPPDEHVTLAAVLELAGERTFGFLFVLLALPSALPIPAAGYSVPFGIVMLLLASQLIIGAKTPWLPSKIMHRPISIQRAQGIVKLGIPWMQKIERLSKPRLTPVCTSRLGQIIIGIAIALMSISMMIPIPGTNTLPAMGIFVTGFGLLDDDGAISLGGMLLCVCGATLTISILYAIAVGGTSLYDWLRLTIKSLLGR</sequence>
<feature type="transmembrane region" description="Helical" evidence="1">
    <location>
        <begin position="168"/>
        <end position="201"/>
    </location>
</feature>
<accession>A0ABR7ZTH3</accession>
<dbReference type="PANTHER" id="PTHR41795">
    <property type="entry name" value="EXOPOLYSACCHARIDE SYNTHESIS PROTEIN"/>
    <property type="match status" value="1"/>
</dbReference>
<dbReference type="InterPro" id="IPR010331">
    <property type="entry name" value="ExoD"/>
</dbReference>
<keyword evidence="1" id="KW-0812">Transmembrane</keyword>
<proteinExistence type="predicted"/>
<dbReference type="Pfam" id="PF06055">
    <property type="entry name" value="ExoD"/>
    <property type="match status" value="1"/>
</dbReference>
<dbReference type="PANTHER" id="PTHR41795:SF1">
    <property type="entry name" value="EXOPOLYSACCHARIDE SYNTHESIS PROTEIN"/>
    <property type="match status" value="1"/>
</dbReference>
<evidence type="ECO:0000313" key="2">
    <source>
        <dbReference type="EMBL" id="MBD2187015.1"/>
    </source>
</evidence>
<dbReference type="PIRSF" id="PIRSF033239">
    <property type="entry name" value="ExoD"/>
    <property type="match status" value="1"/>
</dbReference>
<keyword evidence="3" id="KW-1185">Reference proteome</keyword>
<dbReference type="RefSeq" id="WP_190401890.1">
    <property type="nucleotide sequence ID" value="NZ_JACJQB010000002.1"/>
</dbReference>